<proteinExistence type="predicted"/>
<organism evidence="1">
    <name type="scientific">Zea mays</name>
    <name type="common">Maize</name>
    <dbReference type="NCBI Taxonomy" id="4577"/>
    <lineage>
        <taxon>Eukaryota</taxon>
        <taxon>Viridiplantae</taxon>
        <taxon>Streptophyta</taxon>
        <taxon>Embryophyta</taxon>
        <taxon>Tracheophyta</taxon>
        <taxon>Spermatophyta</taxon>
        <taxon>Magnoliopsida</taxon>
        <taxon>Liliopsida</taxon>
        <taxon>Poales</taxon>
        <taxon>Poaceae</taxon>
        <taxon>PACMAD clade</taxon>
        <taxon>Panicoideae</taxon>
        <taxon>Andropogonodae</taxon>
        <taxon>Andropogoneae</taxon>
        <taxon>Tripsacinae</taxon>
        <taxon>Zea</taxon>
    </lineage>
</organism>
<accession>A0A1D6E4D4</accession>
<sequence>MPCHYSIDCFDTAYLSVINIVCHCLHYVLKYTGYSLLQEECLHRLQNRIEVQYDGSNLEHQVQALADISTLLVLACNIVLEIHICSFVTVGAVMNFGFFFKFEMTMACHNMRWYT</sequence>
<reference evidence="1" key="1">
    <citation type="submission" date="2015-12" db="EMBL/GenBank/DDBJ databases">
        <title>Update maize B73 reference genome by single molecule sequencing technologies.</title>
        <authorList>
            <consortium name="Maize Genome Sequencing Project"/>
            <person name="Ware D."/>
        </authorList>
    </citation>
    <scope>NUCLEOTIDE SEQUENCE [LARGE SCALE GENOMIC DNA]</scope>
    <source>
        <tissue evidence="1">Seedling</tissue>
    </source>
</reference>
<dbReference type="AlphaFoldDB" id="A0A1D6E4D4"/>
<evidence type="ECO:0000313" key="1">
    <source>
        <dbReference type="EMBL" id="ONM15369.1"/>
    </source>
</evidence>
<name>A0A1D6E4D4_MAIZE</name>
<protein>
    <submittedName>
        <fullName evidence="1">ELMO/CED-12 family protein</fullName>
    </submittedName>
</protein>
<dbReference type="EMBL" id="CM007648">
    <property type="protein sequence ID" value="ONM15369.1"/>
    <property type="molecule type" value="Genomic_DNA"/>
</dbReference>
<gene>
    <name evidence="1" type="ORF">ZEAMMB73_Zm00001d002796</name>
</gene>